<accession>A0A2I8F1A9</accession>
<dbReference type="PANTHER" id="PTHR47506:SF6">
    <property type="entry name" value="HTH-TYPE TRANSCRIPTIONAL REPRESSOR NEMR"/>
    <property type="match status" value="1"/>
</dbReference>
<dbReference type="SUPFAM" id="SSF46689">
    <property type="entry name" value="Homeodomain-like"/>
    <property type="match status" value="1"/>
</dbReference>
<dbReference type="RefSeq" id="WP_042305190.1">
    <property type="nucleotide sequence ID" value="NZ_AP024957.1"/>
</dbReference>
<feature type="domain" description="HTH tetR-type" evidence="6">
    <location>
        <begin position="21"/>
        <end position="81"/>
    </location>
</feature>
<evidence type="ECO:0000256" key="3">
    <source>
        <dbReference type="ARBA" id="ARBA00023163"/>
    </source>
</evidence>
<feature type="region of interest" description="Disordered" evidence="5">
    <location>
        <begin position="1"/>
        <end position="20"/>
    </location>
</feature>
<evidence type="ECO:0000313" key="9">
    <source>
        <dbReference type="Proteomes" id="UP000243502"/>
    </source>
</evidence>
<evidence type="ECO:0000256" key="2">
    <source>
        <dbReference type="ARBA" id="ARBA00023125"/>
    </source>
</evidence>
<dbReference type="PROSITE" id="PS50977">
    <property type="entry name" value="HTH_TETR_2"/>
    <property type="match status" value="1"/>
</dbReference>
<dbReference type="InterPro" id="IPR036271">
    <property type="entry name" value="Tet_transcr_reg_TetR-rel_C_sf"/>
</dbReference>
<dbReference type="PRINTS" id="PR00455">
    <property type="entry name" value="HTHTETR"/>
</dbReference>
<keyword evidence="2 4" id="KW-0238">DNA-binding</keyword>
<proteinExistence type="predicted"/>
<dbReference type="EMBL" id="CP026113">
    <property type="protein sequence ID" value="AUT65559.1"/>
    <property type="molecule type" value="Genomic_DNA"/>
</dbReference>
<keyword evidence="10" id="KW-1185">Reference proteome</keyword>
<dbReference type="Gene3D" id="1.10.357.10">
    <property type="entry name" value="Tetracycline Repressor, domain 2"/>
    <property type="match status" value="1"/>
</dbReference>
<dbReference type="EMBL" id="AP024957">
    <property type="protein sequence ID" value="BCZ82837.1"/>
    <property type="molecule type" value="Genomic_DNA"/>
</dbReference>
<sequence length="209" mass="23643">MNTPTIPRRRGRPPKELAGYSETRESLLRAGVAVLTEKGFSSTGIEEILRNADVPKGSFYHFFASKEAFGLELIDRYAAYFAKKLDRILTNERRSPLERLHDFVMDAEAGMRRYRFKRGCLVGNLGQEMGVLPEGYRERLREVFIDWEARTARCLLEARAAGEIPRKTDCASVAAFFWIGWEGAVLRAKLDGNPAALRTFANGFFASLK</sequence>
<evidence type="ECO:0000259" key="6">
    <source>
        <dbReference type="PROSITE" id="PS50977"/>
    </source>
</evidence>
<dbReference type="SUPFAM" id="SSF48498">
    <property type="entry name" value="Tetracyclin repressor-like, C-terminal domain"/>
    <property type="match status" value="1"/>
</dbReference>
<organism evidence="7 9">
    <name type="scientific">Paraburkholderia terrae</name>
    <dbReference type="NCBI Taxonomy" id="311230"/>
    <lineage>
        <taxon>Bacteria</taxon>
        <taxon>Pseudomonadati</taxon>
        <taxon>Pseudomonadota</taxon>
        <taxon>Betaproteobacteria</taxon>
        <taxon>Burkholderiales</taxon>
        <taxon>Burkholderiaceae</taxon>
        <taxon>Paraburkholderia</taxon>
    </lineage>
</organism>
<evidence type="ECO:0000256" key="4">
    <source>
        <dbReference type="PROSITE-ProRule" id="PRU00335"/>
    </source>
</evidence>
<dbReference type="InterPro" id="IPR001647">
    <property type="entry name" value="HTH_TetR"/>
</dbReference>
<dbReference type="Pfam" id="PF00440">
    <property type="entry name" value="TetR_N"/>
    <property type="match status" value="1"/>
</dbReference>
<gene>
    <name evidence="7" type="ORF">C2L65_39225</name>
    <name evidence="8" type="ORF">PTKU64_65120</name>
</gene>
<dbReference type="InterPro" id="IPR011075">
    <property type="entry name" value="TetR_C"/>
</dbReference>
<name>A0A2I8F1A9_9BURK</name>
<dbReference type="Proteomes" id="UP001319874">
    <property type="component" value="Chromosome 3"/>
</dbReference>
<dbReference type="Pfam" id="PF16925">
    <property type="entry name" value="TetR_C_13"/>
    <property type="match status" value="1"/>
</dbReference>
<evidence type="ECO:0000256" key="5">
    <source>
        <dbReference type="SAM" id="MobiDB-lite"/>
    </source>
</evidence>
<dbReference type="InterPro" id="IPR009057">
    <property type="entry name" value="Homeodomain-like_sf"/>
</dbReference>
<reference evidence="7 9" key="1">
    <citation type="submission" date="2018-01" db="EMBL/GenBank/DDBJ databases">
        <title>Species boundaries and ecological features among Paraburkholderia terrae DSMZ17804T, P. hospita DSMZ17164T and P. caribensis DSMZ13236T.</title>
        <authorList>
            <person name="Pratama A.A."/>
        </authorList>
    </citation>
    <scope>NUCLEOTIDE SEQUENCE [LARGE SCALE GENOMIC DNA]</scope>
    <source>
        <strain evidence="7 9">DSM 17804</strain>
    </source>
</reference>
<keyword evidence="1" id="KW-0805">Transcription regulation</keyword>
<evidence type="ECO:0000313" key="10">
    <source>
        <dbReference type="Proteomes" id="UP001319874"/>
    </source>
</evidence>
<evidence type="ECO:0000313" key="8">
    <source>
        <dbReference type="EMBL" id="BCZ82837.1"/>
    </source>
</evidence>
<protein>
    <submittedName>
        <fullName evidence="7">TetR family transcriptional regulator</fullName>
    </submittedName>
</protein>
<dbReference type="GO" id="GO:0003677">
    <property type="term" value="F:DNA binding"/>
    <property type="evidence" value="ECO:0007669"/>
    <property type="project" value="UniProtKB-UniRule"/>
</dbReference>
<dbReference type="AlphaFoldDB" id="A0A2I8F1A9"/>
<dbReference type="OrthoDB" id="9809772at2"/>
<feature type="DNA-binding region" description="H-T-H motif" evidence="4">
    <location>
        <begin position="44"/>
        <end position="63"/>
    </location>
</feature>
<dbReference type="Proteomes" id="UP000243502">
    <property type="component" value="Chromosome 3"/>
</dbReference>
<evidence type="ECO:0000256" key="1">
    <source>
        <dbReference type="ARBA" id="ARBA00023015"/>
    </source>
</evidence>
<evidence type="ECO:0000313" key="7">
    <source>
        <dbReference type="EMBL" id="AUT65559.1"/>
    </source>
</evidence>
<dbReference type="KEGG" id="pter:C2L65_39225"/>
<dbReference type="PANTHER" id="PTHR47506">
    <property type="entry name" value="TRANSCRIPTIONAL REGULATORY PROTEIN"/>
    <property type="match status" value="1"/>
</dbReference>
<reference evidence="8 10" key="2">
    <citation type="journal article" date="2022" name="Front. Microbiol.">
        <title>Identification and characterization of a novel class of self-sufficient cytochrome P450 hydroxylase involved in cyclohexanecarboxylate degradation in Paraburkholderia terrae strain KU-64.</title>
        <authorList>
            <person name="Yamamoto T."/>
            <person name="Hasegawa Y."/>
            <person name="Iwaki H."/>
        </authorList>
    </citation>
    <scope>NUCLEOTIDE SEQUENCE [LARGE SCALE GENOMIC DNA]</scope>
    <source>
        <strain evidence="8 10">KU-64</strain>
    </source>
</reference>
<keyword evidence="3" id="KW-0804">Transcription</keyword>